<evidence type="ECO:0000313" key="2">
    <source>
        <dbReference type="EMBL" id="PYI50348.1"/>
    </source>
</evidence>
<feature type="region of interest" description="Disordered" evidence="1">
    <location>
        <begin position="1"/>
        <end position="64"/>
    </location>
</feature>
<sequence length="317" mass="33402">RPGGAPEGASAPPRQAAQPPAASPAEPGAARAPAAASASAGEAERGAAAQARPEAPAASAPGKGGDHWIARLFKAVGLDNEHQLSRAIEKAEPKAPHAAAGIDLASLLAADDPERAGASPADVKSHPAADSLKSVLLQLSASDAVPEPLREQAQQALQHVTGQQLLLSPDRTAMLTHVTMFLPVRHEGGEETAAVHVQARKGKRGEIDAQNCRLLFDLNMRTLGMTLVDVQVFDRQVFLQVHNDRPYVGPLLERYREEIEEGLRVNGYQFVSLKCAPFPARTDAEGGAAHEAGEGALPARQASAYRVKPYKGVDVRI</sequence>
<dbReference type="Proteomes" id="UP000247476">
    <property type="component" value="Unassembled WGS sequence"/>
</dbReference>
<reference evidence="2 3" key="1">
    <citation type="submission" date="2018-05" db="EMBL/GenBank/DDBJ databases">
        <title>Paenibacillus flagellatus sp. nov., isolated from selenium mineral soil.</title>
        <authorList>
            <person name="Dai X."/>
        </authorList>
    </citation>
    <scope>NUCLEOTIDE SEQUENCE [LARGE SCALE GENOMIC DNA]</scope>
    <source>
        <strain evidence="2 3">DXL2</strain>
    </source>
</reference>
<dbReference type="EMBL" id="QJVJ01000019">
    <property type="protein sequence ID" value="PYI50348.1"/>
    <property type="molecule type" value="Genomic_DNA"/>
</dbReference>
<comment type="caution">
    <text evidence="2">The sequence shown here is derived from an EMBL/GenBank/DDBJ whole genome shotgun (WGS) entry which is preliminary data.</text>
</comment>
<evidence type="ECO:0000256" key="1">
    <source>
        <dbReference type="SAM" id="MobiDB-lite"/>
    </source>
</evidence>
<proteinExistence type="predicted"/>
<evidence type="ECO:0000313" key="3">
    <source>
        <dbReference type="Proteomes" id="UP000247476"/>
    </source>
</evidence>
<dbReference type="AlphaFoldDB" id="A0A2V5JUY1"/>
<name>A0A2V5JUY1_9BACL</name>
<feature type="compositionally biased region" description="Low complexity" evidence="1">
    <location>
        <begin position="7"/>
        <end position="61"/>
    </location>
</feature>
<gene>
    <name evidence="2" type="ORF">DLM86_29320</name>
</gene>
<evidence type="ECO:0008006" key="4">
    <source>
        <dbReference type="Google" id="ProtNLM"/>
    </source>
</evidence>
<accession>A0A2V5JUY1</accession>
<organism evidence="2 3">
    <name type="scientific">Paenibacillus flagellatus</name>
    <dbReference type="NCBI Taxonomy" id="2211139"/>
    <lineage>
        <taxon>Bacteria</taxon>
        <taxon>Bacillati</taxon>
        <taxon>Bacillota</taxon>
        <taxon>Bacilli</taxon>
        <taxon>Bacillales</taxon>
        <taxon>Paenibacillaceae</taxon>
        <taxon>Paenibacillus</taxon>
    </lineage>
</organism>
<protein>
    <recommendedName>
        <fullName evidence="4">Flagellar hook-length control protein-like C-terminal domain-containing protein</fullName>
    </recommendedName>
</protein>
<keyword evidence="3" id="KW-1185">Reference proteome</keyword>
<feature type="non-terminal residue" evidence="2">
    <location>
        <position position="1"/>
    </location>
</feature>